<gene>
    <name evidence="11" type="ORF">ETI04_04740</name>
</gene>
<keyword evidence="4" id="KW-0732">Signal</keyword>
<evidence type="ECO:0000313" key="12">
    <source>
        <dbReference type="Proteomes" id="UP000294865"/>
    </source>
</evidence>
<evidence type="ECO:0000259" key="9">
    <source>
        <dbReference type="Pfam" id="PF17802"/>
    </source>
</evidence>
<protein>
    <submittedName>
        <fullName evidence="11">Isopeptide-forming domain-containing fimbrial protein</fullName>
    </submittedName>
</protein>
<dbReference type="EMBL" id="SDQG01000002">
    <property type="protein sequence ID" value="TDM17213.1"/>
    <property type="molecule type" value="Genomic_DNA"/>
</dbReference>
<dbReference type="NCBIfam" id="NF033902">
    <property type="entry name" value="iso_D2_wall_anc"/>
    <property type="match status" value="1"/>
</dbReference>
<evidence type="ECO:0000256" key="1">
    <source>
        <dbReference type="ARBA" id="ARBA00004168"/>
    </source>
</evidence>
<name>A0A4R6C608_9STAP</name>
<dbReference type="InterPro" id="IPR019931">
    <property type="entry name" value="LPXTG_anchor"/>
</dbReference>
<dbReference type="NCBIfam" id="TIGR01167">
    <property type="entry name" value="LPXTG_anchor"/>
    <property type="match status" value="1"/>
</dbReference>
<dbReference type="InterPro" id="IPR026466">
    <property type="entry name" value="Fim_isopep_form_D2_dom"/>
</dbReference>
<comment type="subcellular location">
    <subcellularLocation>
        <location evidence="1">Secreted</location>
        <location evidence="1">Cell wall</location>
        <topology evidence="1">Peptidoglycan-anchor</topology>
    </subcellularLocation>
</comment>
<evidence type="ECO:0000259" key="7">
    <source>
        <dbReference type="Pfam" id="PF00746"/>
    </source>
</evidence>
<dbReference type="InterPro" id="IPR046473">
    <property type="entry name" value="Sgo0707-like_N2"/>
</dbReference>
<keyword evidence="6" id="KW-0472">Membrane</keyword>
<dbReference type="Pfam" id="PF20623">
    <property type="entry name" value="Sgo0707_N2"/>
    <property type="match status" value="1"/>
</dbReference>
<evidence type="ECO:0000259" key="10">
    <source>
        <dbReference type="Pfam" id="PF20623"/>
    </source>
</evidence>
<comment type="caution">
    <text evidence="11">The sequence shown here is derived from an EMBL/GenBank/DDBJ whole genome shotgun (WGS) entry which is preliminary data.</text>
</comment>
<reference evidence="11 12" key="1">
    <citation type="submission" date="2019-01" db="EMBL/GenBank/DDBJ databases">
        <title>Draft genome sequences of Macrococcus caseolyticus, Macrococcus canis, Macrococcus bohemicus and Macrococcus goetzii.</title>
        <authorList>
            <person name="Mazhar S."/>
            <person name="Altermann E."/>
            <person name="Hill C."/>
            <person name="Mcauliffe O."/>
        </authorList>
    </citation>
    <scope>NUCLEOTIDE SEQUENCE [LARGE SCALE GENOMIC DNA]</scope>
    <source>
        <strain evidence="11 12">DPC7162</strain>
    </source>
</reference>
<organism evidence="11 12">
    <name type="scientific">Macrococcoides canis</name>
    <dbReference type="NCBI Taxonomy" id="1855823"/>
    <lineage>
        <taxon>Bacteria</taxon>
        <taxon>Bacillati</taxon>
        <taxon>Bacillota</taxon>
        <taxon>Bacilli</taxon>
        <taxon>Bacillales</taxon>
        <taxon>Staphylococcaceae</taxon>
        <taxon>Macrococcoides</taxon>
    </lineage>
</organism>
<feature type="domain" description="Gram-positive cocci surface proteins LPxTG" evidence="7">
    <location>
        <begin position="456"/>
        <end position="490"/>
    </location>
</feature>
<evidence type="ECO:0000256" key="6">
    <source>
        <dbReference type="SAM" id="Phobius"/>
    </source>
</evidence>
<evidence type="ECO:0000259" key="8">
    <source>
        <dbReference type="Pfam" id="PF16555"/>
    </source>
</evidence>
<dbReference type="Proteomes" id="UP000294865">
    <property type="component" value="Unassembled WGS sequence"/>
</dbReference>
<dbReference type="Pfam" id="PF00746">
    <property type="entry name" value="Gram_pos_anchor"/>
    <property type="match status" value="1"/>
</dbReference>
<evidence type="ECO:0000256" key="3">
    <source>
        <dbReference type="ARBA" id="ARBA00022525"/>
    </source>
</evidence>
<dbReference type="Gene3D" id="2.60.40.10">
    <property type="entry name" value="Immunoglobulins"/>
    <property type="match status" value="2"/>
</dbReference>
<keyword evidence="6" id="KW-1133">Transmembrane helix</keyword>
<keyword evidence="5" id="KW-0572">Peptidoglycan-anchor</keyword>
<dbReference type="Pfam" id="PF17802">
    <property type="entry name" value="SpaA"/>
    <property type="match status" value="1"/>
</dbReference>
<dbReference type="InterPro" id="IPR041033">
    <property type="entry name" value="SpaA_PFL_dom_1"/>
</dbReference>
<evidence type="ECO:0000256" key="4">
    <source>
        <dbReference type="ARBA" id="ARBA00022729"/>
    </source>
</evidence>
<evidence type="ECO:0000256" key="2">
    <source>
        <dbReference type="ARBA" id="ARBA00022512"/>
    </source>
</evidence>
<feature type="transmembrane region" description="Helical" evidence="6">
    <location>
        <begin position="466"/>
        <end position="487"/>
    </location>
</feature>
<keyword evidence="3" id="KW-0964">Secreted</keyword>
<evidence type="ECO:0000256" key="5">
    <source>
        <dbReference type="ARBA" id="ARBA00023088"/>
    </source>
</evidence>
<dbReference type="RefSeq" id="WP_133419374.1">
    <property type="nucleotide sequence ID" value="NZ_SDGR01000003.1"/>
</dbReference>
<keyword evidence="2" id="KW-0134">Cell wall</keyword>
<dbReference type="Pfam" id="PF16555">
    <property type="entry name" value="GramPos_pilinD1"/>
    <property type="match status" value="1"/>
</dbReference>
<evidence type="ECO:0000313" key="11">
    <source>
        <dbReference type="EMBL" id="TDM17213.1"/>
    </source>
</evidence>
<feature type="domain" description="Gram-positive pilin subunit D1 N-terminal" evidence="8">
    <location>
        <begin position="32"/>
        <end position="170"/>
    </location>
</feature>
<keyword evidence="6" id="KW-0812">Transmembrane</keyword>
<dbReference type="InterPro" id="IPR013783">
    <property type="entry name" value="Ig-like_fold"/>
</dbReference>
<dbReference type="InterPro" id="IPR048052">
    <property type="entry name" value="FM1-like"/>
</dbReference>
<feature type="domain" description="Sgo0707-like N2" evidence="10">
    <location>
        <begin position="182"/>
        <end position="305"/>
    </location>
</feature>
<dbReference type="NCBIfam" id="TIGR04226">
    <property type="entry name" value="RrgB_K2N_iso_D2"/>
    <property type="match status" value="1"/>
</dbReference>
<sequence length="492" mass="52963">MSKFTQRLSIFLIVTLVLGLVLPVKASAATGKVTDLTIHKITGSEETTATYDQLVNGTAPAGSKPISNISFTYWKVTPEQLKQLKANPQNYDTLEKVRTLLSEPTGTTPKTAADGTTKVPNLAEGYYWFIEDKSTAIKDAKAVPFGLELPITNEAGTGYINDLHVFPKNTLQDLPTIDKDVKSDDTKSASFAVGESFNWIIQPSVPKGIEEYEKFEVTDTIDSRLTFEGTEKVKVTINDNALTSGVDYTATENNNKLVVSFTKAGLGKLNVENPKLEIFVPTMINDTAVMGLPISNDATLNFDNGHGVTTQPGTDTPPPTVPDTDIPKVYAGGKKFVKTNGQGTNLGEAEFVIMNGAGDYLVQDGNLKVSWTKSENDATKFISSADGKFEVKGLAYGDDNTNNTGATTYKIKEVKAPKGYSLPTNPVTEFTVNSTSYHADPSATVLADATAQEIINKKTEIPNTGGIGTVIFTVIGVGLMALALVFFRRKQA</sequence>
<dbReference type="AlphaFoldDB" id="A0A4R6C608"/>
<accession>A0A4R6C608</accession>
<feature type="domain" description="SpaA-like prealbumin fold" evidence="9">
    <location>
        <begin position="335"/>
        <end position="435"/>
    </location>
</feature>
<dbReference type="Gene3D" id="2.60.40.740">
    <property type="match status" value="1"/>
</dbReference>
<dbReference type="InterPro" id="IPR032364">
    <property type="entry name" value="GramPos_pilinD1_N"/>
</dbReference>
<proteinExistence type="predicted"/>